<sequence length="348" mass="36035">MLDFLRLRVLDAVARHGSVTAAARELHYSQPSVSHHLARLEAETGARLVQRTGRGIRLTEAGRLLADRAAEILGRVEAAAGELAAHTGLRAGRVRLAAFPSALGSFVPAAAARLARDHPGVEVRLVDAEPPEALAMLRAGQVDVAVTFRHTVLPATDEGVRLTPLLADPGHLVVPAPGTPAQGSSTGRRTGNARHVGAAPEAPAVQKTRTAAPITQKSQTAGGTPGTRAGDGAYDGPPGGLAAYRESRWIVGCERCRAQAFALCAEAGFTPSVAFITDDYVAVQAMVAAGLGVALLPELALTAHRRPDVATYRIPGATRAIFAATYGEPPDPPATTALLAALTTATTR</sequence>
<dbReference type="SUPFAM" id="SSF46785">
    <property type="entry name" value="Winged helix' DNA-binding domain"/>
    <property type="match status" value="1"/>
</dbReference>
<dbReference type="GO" id="GO:0003677">
    <property type="term" value="F:DNA binding"/>
    <property type="evidence" value="ECO:0007669"/>
    <property type="project" value="UniProtKB-KW"/>
</dbReference>
<keyword evidence="2" id="KW-0805">Transcription regulation</keyword>
<keyword evidence="3" id="KW-0238">DNA-binding</keyword>
<dbReference type="Gene3D" id="3.40.190.10">
    <property type="entry name" value="Periplasmic binding protein-like II"/>
    <property type="match status" value="2"/>
</dbReference>
<organism evidence="7 8">
    <name type="scientific">Sphaerisporangium rufum</name>
    <dbReference type="NCBI Taxonomy" id="1381558"/>
    <lineage>
        <taxon>Bacteria</taxon>
        <taxon>Bacillati</taxon>
        <taxon>Actinomycetota</taxon>
        <taxon>Actinomycetes</taxon>
        <taxon>Streptosporangiales</taxon>
        <taxon>Streptosporangiaceae</taxon>
        <taxon>Sphaerisporangium</taxon>
    </lineage>
</organism>
<evidence type="ECO:0000313" key="7">
    <source>
        <dbReference type="EMBL" id="GII75300.1"/>
    </source>
</evidence>
<dbReference type="InterPro" id="IPR036390">
    <property type="entry name" value="WH_DNA-bd_sf"/>
</dbReference>
<dbReference type="EMBL" id="BOOU01000003">
    <property type="protein sequence ID" value="GII75300.1"/>
    <property type="molecule type" value="Genomic_DNA"/>
</dbReference>
<keyword evidence="4" id="KW-0804">Transcription</keyword>
<reference evidence="7" key="1">
    <citation type="submission" date="2021-01" db="EMBL/GenBank/DDBJ databases">
        <title>Whole genome shotgun sequence of Sphaerisporangium rufum NBRC 109079.</title>
        <authorList>
            <person name="Komaki H."/>
            <person name="Tamura T."/>
        </authorList>
    </citation>
    <scope>NUCLEOTIDE SEQUENCE</scope>
    <source>
        <strain evidence="7">NBRC 109079</strain>
    </source>
</reference>
<dbReference type="CDD" id="cd00090">
    <property type="entry name" value="HTH_ARSR"/>
    <property type="match status" value="1"/>
</dbReference>
<dbReference type="Pfam" id="PF03466">
    <property type="entry name" value="LysR_substrate"/>
    <property type="match status" value="2"/>
</dbReference>
<feature type="compositionally biased region" description="Polar residues" evidence="5">
    <location>
        <begin position="207"/>
        <end position="222"/>
    </location>
</feature>
<dbReference type="Pfam" id="PF00126">
    <property type="entry name" value="HTH_1"/>
    <property type="match status" value="1"/>
</dbReference>
<evidence type="ECO:0000256" key="2">
    <source>
        <dbReference type="ARBA" id="ARBA00023015"/>
    </source>
</evidence>
<keyword evidence="8" id="KW-1185">Reference proteome</keyword>
<evidence type="ECO:0000256" key="1">
    <source>
        <dbReference type="ARBA" id="ARBA00009437"/>
    </source>
</evidence>
<dbReference type="Gene3D" id="1.10.10.10">
    <property type="entry name" value="Winged helix-like DNA-binding domain superfamily/Winged helix DNA-binding domain"/>
    <property type="match status" value="1"/>
</dbReference>
<feature type="region of interest" description="Disordered" evidence="5">
    <location>
        <begin position="177"/>
        <end position="234"/>
    </location>
</feature>
<dbReference type="GO" id="GO:0032993">
    <property type="term" value="C:protein-DNA complex"/>
    <property type="evidence" value="ECO:0007669"/>
    <property type="project" value="TreeGrafter"/>
</dbReference>
<dbReference type="InterPro" id="IPR036388">
    <property type="entry name" value="WH-like_DNA-bd_sf"/>
</dbReference>
<dbReference type="PANTHER" id="PTHR30346:SF29">
    <property type="entry name" value="LYSR SUBSTRATE-BINDING"/>
    <property type="match status" value="1"/>
</dbReference>
<dbReference type="GO" id="GO:0003700">
    <property type="term" value="F:DNA-binding transcription factor activity"/>
    <property type="evidence" value="ECO:0007669"/>
    <property type="project" value="InterPro"/>
</dbReference>
<proteinExistence type="inferred from homology"/>
<evidence type="ECO:0000256" key="5">
    <source>
        <dbReference type="SAM" id="MobiDB-lite"/>
    </source>
</evidence>
<protein>
    <recommendedName>
        <fullName evidence="6">HTH lysR-type domain-containing protein</fullName>
    </recommendedName>
</protein>
<dbReference type="InterPro" id="IPR000847">
    <property type="entry name" value="LysR_HTH_N"/>
</dbReference>
<accession>A0A919V2H5</accession>
<dbReference type="AlphaFoldDB" id="A0A919V2H5"/>
<dbReference type="SUPFAM" id="SSF53850">
    <property type="entry name" value="Periplasmic binding protein-like II"/>
    <property type="match status" value="2"/>
</dbReference>
<dbReference type="FunFam" id="1.10.10.10:FF:000001">
    <property type="entry name" value="LysR family transcriptional regulator"/>
    <property type="match status" value="1"/>
</dbReference>
<evidence type="ECO:0000256" key="4">
    <source>
        <dbReference type="ARBA" id="ARBA00023163"/>
    </source>
</evidence>
<evidence type="ECO:0000259" key="6">
    <source>
        <dbReference type="PROSITE" id="PS50931"/>
    </source>
</evidence>
<dbReference type="PRINTS" id="PR00039">
    <property type="entry name" value="HTHLYSR"/>
</dbReference>
<dbReference type="Proteomes" id="UP000655287">
    <property type="component" value="Unassembled WGS sequence"/>
</dbReference>
<feature type="domain" description="HTH lysR-type" evidence="6">
    <location>
        <begin position="2"/>
        <end position="59"/>
    </location>
</feature>
<dbReference type="PANTHER" id="PTHR30346">
    <property type="entry name" value="TRANSCRIPTIONAL DUAL REGULATOR HCAR-RELATED"/>
    <property type="match status" value="1"/>
</dbReference>
<evidence type="ECO:0000313" key="8">
    <source>
        <dbReference type="Proteomes" id="UP000655287"/>
    </source>
</evidence>
<evidence type="ECO:0000256" key="3">
    <source>
        <dbReference type="ARBA" id="ARBA00023125"/>
    </source>
</evidence>
<dbReference type="RefSeq" id="WP_239136720.1">
    <property type="nucleotide sequence ID" value="NZ_BOOU01000003.1"/>
</dbReference>
<gene>
    <name evidence="7" type="ORF">Sru01_02820</name>
</gene>
<name>A0A919V2H5_9ACTN</name>
<dbReference type="PROSITE" id="PS50931">
    <property type="entry name" value="HTH_LYSR"/>
    <property type="match status" value="1"/>
</dbReference>
<dbReference type="InterPro" id="IPR011991">
    <property type="entry name" value="ArsR-like_HTH"/>
</dbReference>
<comment type="similarity">
    <text evidence="1">Belongs to the LysR transcriptional regulatory family.</text>
</comment>
<comment type="caution">
    <text evidence="7">The sequence shown here is derived from an EMBL/GenBank/DDBJ whole genome shotgun (WGS) entry which is preliminary data.</text>
</comment>
<dbReference type="InterPro" id="IPR005119">
    <property type="entry name" value="LysR_subst-bd"/>
</dbReference>